<evidence type="ECO:0000256" key="9">
    <source>
        <dbReference type="ARBA" id="ARBA00047860"/>
    </source>
</evidence>
<keyword evidence="15" id="KW-1185">Reference proteome</keyword>
<dbReference type="SMART" id="SM01002">
    <property type="entry name" value="AlaDh_PNT_C"/>
    <property type="match status" value="1"/>
</dbReference>
<dbReference type="AlphaFoldDB" id="A0A419W665"/>
<evidence type="ECO:0000256" key="7">
    <source>
        <dbReference type="ARBA" id="ARBA00023157"/>
    </source>
</evidence>
<dbReference type="Gene3D" id="3.40.50.720">
    <property type="entry name" value="NAD(P)-binding Rossmann-like Domain"/>
    <property type="match status" value="2"/>
</dbReference>
<dbReference type="GO" id="GO:0004754">
    <property type="term" value="F:saccharopine dehydrogenase (NAD+, L-lysine-forming) activity"/>
    <property type="evidence" value="ECO:0007669"/>
    <property type="project" value="UniProtKB-EC"/>
</dbReference>
<dbReference type="UniPathway" id="UPA00033">
    <property type="reaction ID" value="UER00034"/>
</dbReference>
<comment type="catalytic activity">
    <reaction evidence="9">
        <text>L-saccharopine + NAD(+) + H2O = L-lysine + 2-oxoglutarate + NADH + H(+)</text>
        <dbReference type="Rhea" id="RHEA:12440"/>
        <dbReference type="ChEBI" id="CHEBI:15377"/>
        <dbReference type="ChEBI" id="CHEBI:15378"/>
        <dbReference type="ChEBI" id="CHEBI:16810"/>
        <dbReference type="ChEBI" id="CHEBI:32551"/>
        <dbReference type="ChEBI" id="CHEBI:57540"/>
        <dbReference type="ChEBI" id="CHEBI:57945"/>
        <dbReference type="ChEBI" id="CHEBI:57951"/>
        <dbReference type="EC" id="1.5.1.7"/>
    </reaction>
</comment>
<comment type="pathway">
    <text evidence="1">Amino-acid biosynthesis; L-lysine biosynthesis via AAA pathway; L-lysine from L-alpha-aminoadipate (fungal route): step 3/3.</text>
</comment>
<keyword evidence="5" id="KW-0028">Amino-acid biosynthesis</keyword>
<comment type="caution">
    <text evidence="14">The sequence shown here is derived from an EMBL/GenBank/DDBJ whole genome shotgun (WGS) entry which is preliminary data.</text>
</comment>
<dbReference type="InterPro" id="IPR027281">
    <property type="entry name" value="Lys1"/>
</dbReference>
<gene>
    <name evidence="14" type="ORF">BC643_1293</name>
</gene>
<dbReference type="PANTHER" id="PTHR11133">
    <property type="entry name" value="SACCHAROPINE DEHYDROGENASE"/>
    <property type="match status" value="1"/>
</dbReference>
<feature type="binding site" evidence="11">
    <location>
        <position position="208"/>
    </location>
    <ligand>
        <name>NAD(+)</name>
        <dbReference type="ChEBI" id="CHEBI:57540"/>
    </ligand>
</feature>
<evidence type="ECO:0000313" key="15">
    <source>
        <dbReference type="Proteomes" id="UP000283387"/>
    </source>
</evidence>
<feature type="domain" description="Alanine dehydrogenase/pyridine nucleotide transhydrogenase N-terminal" evidence="13">
    <location>
        <begin position="4"/>
        <end position="136"/>
    </location>
</feature>
<dbReference type="SUPFAM" id="SSF52283">
    <property type="entry name" value="Formate/glycerate dehydrogenase catalytic domain-like"/>
    <property type="match status" value="1"/>
</dbReference>
<dbReference type="CDD" id="cd05199">
    <property type="entry name" value="SDH_like"/>
    <property type="match status" value="1"/>
</dbReference>
<evidence type="ECO:0000256" key="11">
    <source>
        <dbReference type="PIRSR" id="PIRSR018250-3"/>
    </source>
</evidence>
<evidence type="ECO:0000256" key="3">
    <source>
        <dbReference type="ARBA" id="ARBA00012847"/>
    </source>
</evidence>
<dbReference type="InterPro" id="IPR036291">
    <property type="entry name" value="NAD(P)-bd_dom_sf"/>
</dbReference>
<dbReference type="GO" id="GO:0019878">
    <property type="term" value="P:lysine biosynthetic process via aminoadipic acid"/>
    <property type="evidence" value="ECO:0007669"/>
    <property type="project" value="UniProtKB-UniPathway"/>
</dbReference>
<dbReference type="RefSeq" id="WP_120272301.1">
    <property type="nucleotide sequence ID" value="NZ_RAPN01000001.1"/>
</dbReference>
<dbReference type="SUPFAM" id="SSF51735">
    <property type="entry name" value="NAD(P)-binding Rossmann-fold domains"/>
    <property type="match status" value="1"/>
</dbReference>
<keyword evidence="11" id="KW-0520">NAD</keyword>
<evidence type="ECO:0000313" key="14">
    <source>
        <dbReference type="EMBL" id="RKD90947.1"/>
    </source>
</evidence>
<name>A0A419W665_9BACT</name>
<dbReference type="InterPro" id="IPR007886">
    <property type="entry name" value="AlaDH/PNT_N"/>
</dbReference>
<dbReference type="Proteomes" id="UP000283387">
    <property type="component" value="Unassembled WGS sequence"/>
</dbReference>
<evidence type="ECO:0000256" key="4">
    <source>
        <dbReference type="ARBA" id="ARBA00021221"/>
    </source>
</evidence>
<sequence>MKIGILRETRRWKDRRVAITPETAVWIKENYPNVELFVQTSSVRVHTDDEYLKIGIPVVEDVSHCDVLIGVKEVDPATMTDGKTYIMFAHVAKKQGYNQSFFAAMAKKKITLIDYEYFTDAQKNRVVAFGFWAGVVGTYYAFKGIAKRFVKVDLPGPDECRDLKELHHQLKQFRMPALKIVLTGGGRVAAGALEIIRELGIDEVSPWDFQTKTYEHAVFTRLDPEDYVQKKDGTFNQKEFYTDPSDYESKFQPYLEAADVFIACHFWNSNSPVFFTKEQLKDEKFGISLIADISCDLDGPIPTTIRTSSIEEPYYDVNPADLSEATAFSNPKHVTVMAVDNLPTALPLDASRTFARDMYTSVFPALFGGDADGIIERATILKNGELTSKYQYLEKFLQDALKE</sequence>
<accession>A0A419W665</accession>
<dbReference type="PIRSF" id="PIRSF018250">
    <property type="entry name" value="Saccharopine_DH_Lys"/>
    <property type="match status" value="1"/>
</dbReference>
<evidence type="ECO:0000256" key="6">
    <source>
        <dbReference type="ARBA" id="ARBA00023002"/>
    </source>
</evidence>
<dbReference type="Pfam" id="PF05222">
    <property type="entry name" value="AlaDh_PNT_N"/>
    <property type="match status" value="1"/>
</dbReference>
<keyword evidence="7" id="KW-1015">Disulfide bond</keyword>
<evidence type="ECO:0000256" key="8">
    <source>
        <dbReference type="ARBA" id="ARBA00033228"/>
    </source>
</evidence>
<dbReference type="OrthoDB" id="1141481at2"/>
<feature type="binding site" evidence="11">
    <location>
        <position position="213"/>
    </location>
    <ligand>
        <name>NAD(+)</name>
        <dbReference type="ChEBI" id="CHEBI:57540"/>
    </ligand>
</feature>
<evidence type="ECO:0000256" key="5">
    <source>
        <dbReference type="ARBA" id="ARBA00022605"/>
    </source>
</evidence>
<proteinExistence type="predicted"/>
<feature type="domain" description="Alanine dehydrogenase/pyridine nucleotide transhydrogenase NAD(H)-binding" evidence="12">
    <location>
        <begin position="166"/>
        <end position="338"/>
    </location>
</feature>
<dbReference type="InterPro" id="IPR051168">
    <property type="entry name" value="AASS"/>
</dbReference>
<feature type="binding site" evidence="11">
    <location>
        <begin position="186"/>
        <end position="187"/>
    </location>
    <ligand>
        <name>NAD(+)</name>
        <dbReference type="ChEBI" id="CHEBI:57540"/>
    </ligand>
</feature>
<reference evidence="14 15" key="1">
    <citation type="submission" date="2018-09" db="EMBL/GenBank/DDBJ databases">
        <title>Genomic Encyclopedia of Archaeal and Bacterial Type Strains, Phase II (KMG-II): from individual species to whole genera.</title>
        <authorList>
            <person name="Goeker M."/>
        </authorList>
    </citation>
    <scope>NUCLEOTIDE SEQUENCE [LARGE SCALE GENOMIC DNA]</scope>
    <source>
        <strain evidence="14 15">DSM 27148</strain>
    </source>
</reference>
<organism evidence="14 15">
    <name type="scientific">Mangrovibacterium diazotrophicum</name>
    <dbReference type="NCBI Taxonomy" id="1261403"/>
    <lineage>
        <taxon>Bacteria</taxon>
        <taxon>Pseudomonadati</taxon>
        <taxon>Bacteroidota</taxon>
        <taxon>Bacteroidia</taxon>
        <taxon>Marinilabiliales</taxon>
        <taxon>Prolixibacteraceae</taxon>
        <taxon>Mangrovibacterium</taxon>
    </lineage>
</organism>
<dbReference type="EC" id="1.5.1.7" evidence="3"/>
<dbReference type="Pfam" id="PF01262">
    <property type="entry name" value="AlaDh_PNT_C"/>
    <property type="match status" value="1"/>
</dbReference>
<feature type="active site" description="Proton donor" evidence="10">
    <location>
        <position position="90"/>
    </location>
</feature>
<evidence type="ECO:0000259" key="13">
    <source>
        <dbReference type="SMART" id="SM01003"/>
    </source>
</evidence>
<protein>
    <recommendedName>
        <fullName evidence="4">Saccharopine dehydrogenase [NAD(+), L-lysine-forming]</fullName>
        <ecNumber evidence="3">1.5.1.7</ecNumber>
    </recommendedName>
    <alternativeName>
        <fullName evidence="8">Lysine--2-oxoglutarate reductase</fullName>
    </alternativeName>
</protein>
<dbReference type="EMBL" id="RAPN01000001">
    <property type="protein sequence ID" value="RKD90947.1"/>
    <property type="molecule type" value="Genomic_DNA"/>
</dbReference>
<dbReference type="PANTHER" id="PTHR11133:SF22">
    <property type="entry name" value="ALPHA-AMINOADIPIC SEMIALDEHYDE SYNTHASE, MITOCHONDRIAL"/>
    <property type="match status" value="1"/>
</dbReference>
<evidence type="ECO:0000256" key="10">
    <source>
        <dbReference type="PIRSR" id="PIRSR018250-1"/>
    </source>
</evidence>
<comment type="subunit">
    <text evidence="2">Monomer.</text>
</comment>
<dbReference type="InterPro" id="IPR007698">
    <property type="entry name" value="AlaDH/PNT_NAD(H)-bd"/>
</dbReference>
<feature type="active site" description="Proton acceptor" evidence="10">
    <location>
        <position position="72"/>
    </location>
</feature>
<evidence type="ECO:0000256" key="2">
    <source>
        <dbReference type="ARBA" id="ARBA00011245"/>
    </source>
</evidence>
<evidence type="ECO:0000259" key="12">
    <source>
        <dbReference type="SMART" id="SM01002"/>
    </source>
</evidence>
<dbReference type="SMART" id="SM01003">
    <property type="entry name" value="AlaDh_PNT_N"/>
    <property type="match status" value="1"/>
</dbReference>
<keyword evidence="6" id="KW-0560">Oxidoreductase</keyword>
<evidence type="ECO:0000256" key="1">
    <source>
        <dbReference type="ARBA" id="ARBA00004884"/>
    </source>
</evidence>